<dbReference type="CDD" id="cd03467">
    <property type="entry name" value="Rieske"/>
    <property type="match status" value="1"/>
</dbReference>
<gene>
    <name evidence="6" type="ORF">SAMN05216210_0009</name>
</gene>
<dbReference type="RefSeq" id="WP_092382948.1">
    <property type="nucleotide sequence ID" value="NZ_LT629787.1"/>
</dbReference>
<dbReference type="EMBL" id="LT629787">
    <property type="protein sequence ID" value="SDT87009.1"/>
    <property type="molecule type" value="Genomic_DNA"/>
</dbReference>
<keyword evidence="6" id="KW-0560">Oxidoreductase</keyword>
<dbReference type="Gene3D" id="2.102.10.10">
    <property type="entry name" value="Rieske [2Fe-2S] iron-sulphur domain"/>
    <property type="match status" value="1"/>
</dbReference>
<keyword evidence="7" id="KW-1185">Reference proteome</keyword>
<evidence type="ECO:0000259" key="5">
    <source>
        <dbReference type="PROSITE" id="PS51296"/>
    </source>
</evidence>
<dbReference type="OrthoDB" id="9794779at2"/>
<dbReference type="AlphaFoldDB" id="A0A1H2DVY8"/>
<protein>
    <submittedName>
        <fullName evidence="6">Ferredoxin subunit of nitrite reductase or a ring-hydroxylating dioxygenase</fullName>
    </submittedName>
</protein>
<dbReference type="Pfam" id="PF00355">
    <property type="entry name" value="Rieske"/>
    <property type="match status" value="1"/>
</dbReference>
<feature type="domain" description="Rieske" evidence="5">
    <location>
        <begin position="10"/>
        <end position="111"/>
    </location>
</feature>
<dbReference type="Proteomes" id="UP000243924">
    <property type="component" value="Chromosome I"/>
</dbReference>
<keyword evidence="4" id="KW-0411">Iron-sulfur</keyword>
<dbReference type="SUPFAM" id="SSF50022">
    <property type="entry name" value="ISP domain"/>
    <property type="match status" value="1"/>
</dbReference>
<sequence length="112" mass="12299">MTAESPTPPIALCRLDDLGDPGSKGFLFQGRSLFAIRQGQQIFVYENRCPHRGIPLEWTPDSFLDNSGRLIQCATHGALFLPDSGECVSGPCSGEYLQQVACNIRDGQVWLD</sequence>
<dbReference type="InterPro" id="IPR036922">
    <property type="entry name" value="Rieske_2Fe-2S_sf"/>
</dbReference>
<proteinExistence type="predicted"/>
<dbReference type="PROSITE" id="PS51296">
    <property type="entry name" value="RIESKE"/>
    <property type="match status" value="1"/>
</dbReference>
<dbReference type="PANTHER" id="PTHR40261:SF1">
    <property type="entry name" value="RIESKE DOMAIN-CONTAINING PROTEIN"/>
    <property type="match status" value="1"/>
</dbReference>
<evidence type="ECO:0000256" key="2">
    <source>
        <dbReference type="ARBA" id="ARBA00022723"/>
    </source>
</evidence>
<keyword evidence="6" id="KW-0223">Dioxygenase</keyword>
<organism evidence="6 7">
    <name type="scientific">Halopseudomonas salegens</name>
    <dbReference type="NCBI Taxonomy" id="1434072"/>
    <lineage>
        <taxon>Bacteria</taxon>
        <taxon>Pseudomonadati</taxon>
        <taxon>Pseudomonadota</taxon>
        <taxon>Gammaproteobacteria</taxon>
        <taxon>Pseudomonadales</taxon>
        <taxon>Pseudomonadaceae</taxon>
        <taxon>Halopseudomonas</taxon>
    </lineage>
</organism>
<reference evidence="7" key="1">
    <citation type="submission" date="2016-10" db="EMBL/GenBank/DDBJ databases">
        <authorList>
            <person name="Varghese N."/>
            <person name="Submissions S."/>
        </authorList>
    </citation>
    <scope>NUCLEOTIDE SEQUENCE [LARGE SCALE GENOMIC DNA]</scope>
    <source>
        <strain evidence="7">CECT 8338</strain>
    </source>
</reference>
<keyword evidence="1" id="KW-0001">2Fe-2S</keyword>
<dbReference type="GO" id="GO:0051537">
    <property type="term" value="F:2 iron, 2 sulfur cluster binding"/>
    <property type="evidence" value="ECO:0007669"/>
    <property type="project" value="UniProtKB-KW"/>
</dbReference>
<accession>A0A1H2DVY8</accession>
<evidence type="ECO:0000313" key="7">
    <source>
        <dbReference type="Proteomes" id="UP000243924"/>
    </source>
</evidence>
<keyword evidence="2" id="KW-0479">Metal-binding</keyword>
<evidence type="ECO:0000313" key="6">
    <source>
        <dbReference type="EMBL" id="SDT87009.1"/>
    </source>
</evidence>
<dbReference type="InterPro" id="IPR017941">
    <property type="entry name" value="Rieske_2Fe-2S"/>
</dbReference>
<dbReference type="PANTHER" id="PTHR40261">
    <property type="match status" value="1"/>
</dbReference>
<name>A0A1H2DVY8_9GAMM</name>
<evidence type="ECO:0000256" key="3">
    <source>
        <dbReference type="ARBA" id="ARBA00023004"/>
    </source>
</evidence>
<dbReference type="GO" id="GO:0051213">
    <property type="term" value="F:dioxygenase activity"/>
    <property type="evidence" value="ECO:0007669"/>
    <property type="project" value="UniProtKB-KW"/>
</dbReference>
<evidence type="ECO:0000256" key="4">
    <source>
        <dbReference type="ARBA" id="ARBA00023014"/>
    </source>
</evidence>
<dbReference type="GO" id="GO:0046872">
    <property type="term" value="F:metal ion binding"/>
    <property type="evidence" value="ECO:0007669"/>
    <property type="project" value="UniProtKB-KW"/>
</dbReference>
<keyword evidence="3" id="KW-0408">Iron</keyword>
<evidence type="ECO:0000256" key="1">
    <source>
        <dbReference type="ARBA" id="ARBA00022714"/>
    </source>
</evidence>
<dbReference type="STRING" id="1434072.SAMN05216210_0009"/>